<evidence type="ECO:0000313" key="2">
    <source>
        <dbReference type="Proteomes" id="UP000032434"/>
    </source>
</evidence>
<reference evidence="2" key="1">
    <citation type="submission" date="2014-05" db="EMBL/GenBank/DDBJ databases">
        <authorList>
            <person name="Kube M."/>
        </authorList>
    </citation>
    <scope>NUCLEOTIDE SEQUENCE [LARGE SCALE GENOMIC DNA]</scope>
</reference>
<accession>A0A061AIL3</accession>
<dbReference type="STRING" id="35623.Aocu_13980"/>
<evidence type="ECO:0000313" key="1">
    <source>
        <dbReference type="EMBL" id="CDR31471.1"/>
    </source>
</evidence>
<organism evidence="1 2">
    <name type="scientific">Acholeplasma oculi</name>
    <dbReference type="NCBI Taxonomy" id="35623"/>
    <lineage>
        <taxon>Bacteria</taxon>
        <taxon>Bacillati</taxon>
        <taxon>Mycoplasmatota</taxon>
        <taxon>Mollicutes</taxon>
        <taxon>Acholeplasmatales</taxon>
        <taxon>Acholeplasmataceae</taxon>
        <taxon>Acholeplasma</taxon>
    </lineage>
</organism>
<dbReference type="KEGG" id="aoc:Aocu_13980"/>
<gene>
    <name evidence="1" type="ORF">Aocu_13980</name>
</gene>
<sequence>MHYITYENLYQAVLNDINKHLVQANLNEQELLSIIMKVK</sequence>
<dbReference type="AlphaFoldDB" id="A0A061AIL3"/>
<keyword evidence="2" id="KW-1185">Reference proteome</keyword>
<dbReference type="EMBL" id="LK028559">
    <property type="protein sequence ID" value="CDR31471.1"/>
    <property type="molecule type" value="Genomic_DNA"/>
</dbReference>
<proteinExistence type="predicted"/>
<dbReference type="HOGENOM" id="CLU_3303074_0_0_14"/>
<protein>
    <submittedName>
        <fullName evidence="1">Uncharacterized protein</fullName>
    </submittedName>
</protein>
<dbReference type="InParanoid" id="A0A061AIL3"/>
<dbReference type="PATRIC" id="fig|35623.3.peg.1398"/>
<dbReference type="Proteomes" id="UP000032434">
    <property type="component" value="Chromosome 1"/>
</dbReference>
<name>A0A061AIL3_9MOLU</name>